<dbReference type="RefSeq" id="WP_034495896.1">
    <property type="nucleotide sequence ID" value="NZ_JMPI01000030.1"/>
</dbReference>
<keyword evidence="5 6" id="KW-0732">Signal</keyword>
<dbReference type="PROSITE" id="PS00922">
    <property type="entry name" value="TRANSGLYCOSYLASE"/>
    <property type="match status" value="1"/>
</dbReference>
<dbReference type="Gene3D" id="1.10.530.10">
    <property type="match status" value="1"/>
</dbReference>
<comment type="similarity">
    <text evidence="2 5">Belongs to the transglycosylase Slt family.</text>
</comment>
<dbReference type="EC" id="4.2.2.n2" evidence="5"/>
<dbReference type="GO" id="GO:0008932">
    <property type="term" value="F:lytic endotransglycosylase activity"/>
    <property type="evidence" value="ECO:0007669"/>
    <property type="project" value="InterPro"/>
</dbReference>
<dbReference type="OrthoDB" id="92254at2"/>
<dbReference type="GO" id="GO:0016998">
    <property type="term" value="P:cell wall macromolecule catabolic process"/>
    <property type="evidence" value="ECO:0007669"/>
    <property type="project" value="UniProtKB-UniRule"/>
</dbReference>
<dbReference type="GO" id="GO:0071555">
    <property type="term" value="P:cell wall organization"/>
    <property type="evidence" value="ECO:0007669"/>
    <property type="project" value="UniProtKB-KW"/>
</dbReference>
<comment type="catalytic activity">
    <reaction evidence="5">
        <text>Endolytic cleavage of the (1-&gt;4)-beta-glycosidic linkage between N-acetylmuramic acid (MurNAc) and N-acetylglucosamine (GlcNAc) residues in peptidoglycan with concomitant formation of a 1,6-anhydrobond in the MurNAc residue.</text>
        <dbReference type="EC" id="4.2.2.n2"/>
    </reaction>
</comment>
<reference evidence="8 9" key="1">
    <citation type="submission" date="2014-05" db="EMBL/GenBank/DDBJ databases">
        <title>ATOL: Assembling a taxonomically balanced genome-scale reconstruction of the evolutionary history of the Enterobacteriaceae.</title>
        <authorList>
            <person name="Plunkett G.III."/>
            <person name="Neeno-Eckwall E.C."/>
            <person name="Glasner J.D."/>
            <person name="Perna N.T."/>
        </authorList>
    </citation>
    <scope>NUCLEOTIDE SEQUENCE [LARGE SCALE GENOMIC DNA]</scope>
    <source>
        <strain evidence="8 9">ATCC 33320</strain>
    </source>
</reference>
<evidence type="ECO:0000256" key="4">
    <source>
        <dbReference type="ARBA" id="ARBA00023316"/>
    </source>
</evidence>
<dbReference type="STRING" id="1006004.GBAG_2242"/>
<keyword evidence="5" id="KW-0564">Palmitate</keyword>
<keyword evidence="5" id="KW-0472">Membrane</keyword>
<accession>A0A085GCL3</accession>
<keyword evidence="9" id="KW-1185">Reference proteome</keyword>
<proteinExistence type="inferred from homology"/>
<evidence type="ECO:0000259" key="7">
    <source>
        <dbReference type="Pfam" id="PF01464"/>
    </source>
</evidence>
<dbReference type="InterPro" id="IPR023946">
    <property type="entry name" value="EmtA"/>
</dbReference>
<dbReference type="PANTHER" id="PTHR37423">
    <property type="entry name" value="SOLUBLE LYTIC MUREIN TRANSGLYCOSYLASE-RELATED"/>
    <property type="match status" value="1"/>
</dbReference>
<comment type="caution">
    <text evidence="8">The sequence shown here is derived from an EMBL/GenBank/DDBJ whole genome shotgun (WGS) entry which is preliminary data.</text>
</comment>
<dbReference type="InterPro" id="IPR023346">
    <property type="entry name" value="Lysozyme-like_dom_sf"/>
</dbReference>
<keyword evidence="8" id="KW-0326">Glycosidase</keyword>
<dbReference type="Proteomes" id="UP000028653">
    <property type="component" value="Unassembled WGS sequence"/>
</dbReference>
<evidence type="ECO:0000256" key="5">
    <source>
        <dbReference type="HAMAP-Rule" id="MF_01381"/>
    </source>
</evidence>
<dbReference type="eggNOG" id="COG0741">
    <property type="taxonomic scope" value="Bacteria"/>
</dbReference>
<evidence type="ECO:0000256" key="3">
    <source>
        <dbReference type="ARBA" id="ARBA00023239"/>
    </source>
</evidence>
<name>A0A085GCL3_9ENTR</name>
<keyword evidence="5" id="KW-0998">Cell outer membrane</keyword>
<keyword evidence="3 5" id="KW-0456">Lyase</keyword>
<dbReference type="GO" id="GO:0016798">
    <property type="term" value="F:hydrolase activity, acting on glycosyl bonds"/>
    <property type="evidence" value="ECO:0007669"/>
    <property type="project" value="UniProtKB-KW"/>
</dbReference>
<dbReference type="HAMAP" id="MF_01381">
    <property type="entry name" value="EmtA"/>
    <property type="match status" value="1"/>
</dbReference>
<feature type="chain" id="PRO_5001791100" description="Endo-type membrane-bound lytic murein transglycosylase A" evidence="6">
    <location>
        <begin position="23"/>
        <end position="202"/>
    </location>
</feature>
<dbReference type="NCBIfam" id="NF012014">
    <property type="entry name" value="PRK15470.1"/>
    <property type="match status" value="1"/>
</dbReference>
<feature type="domain" description="Transglycosylase SLT" evidence="7">
    <location>
        <begin position="43"/>
        <end position="167"/>
    </location>
</feature>
<dbReference type="CDD" id="cd16893">
    <property type="entry name" value="LT_MltC_MltE"/>
    <property type="match status" value="1"/>
</dbReference>
<keyword evidence="8" id="KW-0378">Hydrolase</keyword>
<evidence type="ECO:0000256" key="2">
    <source>
        <dbReference type="ARBA" id="ARBA00007734"/>
    </source>
</evidence>
<dbReference type="PANTHER" id="PTHR37423:SF4">
    <property type="entry name" value="ENDO-TYPE MEMBRANE-BOUND LYTIC MUREIN TRANSGLYCOSYLASE A"/>
    <property type="match status" value="1"/>
</dbReference>
<evidence type="ECO:0000256" key="1">
    <source>
        <dbReference type="ARBA" id="ARBA00001420"/>
    </source>
</evidence>
<dbReference type="Pfam" id="PF01464">
    <property type="entry name" value="SLT"/>
    <property type="match status" value="1"/>
</dbReference>
<dbReference type="SUPFAM" id="SSF53955">
    <property type="entry name" value="Lysozyme-like"/>
    <property type="match status" value="1"/>
</dbReference>
<keyword evidence="5" id="KW-0449">Lipoprotein</keyword>
<evidence type="ECO:0000313" key="8">
    <source>
        <dbReference type="EMBL" id="KFC81458.1"/>
    </source>
</evidence>
<dbReference type="InterPro" id="IPR008258">
    <property type="entry name" value="Transglycosylase_SLT_dom_1"/>
</dbReference>
<dbReference type="PROSITE" id="PS51257">
    <property type="entry name" value="PROKAR_LIPOPROTEIN"/>
    <property type="match status" value="1"/>
</dbReference>
<comment type="catalytic activity">
    <reaction evidence="1">
        <text>Exolytic cleavage of the (1-&gt;4)-beta-glycosidic linkage between N-acetylmuramic acid (MurNAc) and N-acetylglucosamine (GlcNAc) residues in peptidoglycan, from either the reducing or the non-reducing ends of the peptidoglycan chains, with concomitant formation of a 1,6-anhydrobond in the MurNAc residue.</text>
        <dbReference type="EC" id="4.2.2.n1"/>
    </reaction>
</comment>
<dbReference type="GO" id="GO:0000270">
    <property type="term" value="P:peptidoglycan metabolic process"/>
    <property type="evidence" value="ECO:0007669"/>
    <property type="project" value="InterPro"/>
</dbReference>
<dbReference type="AlphaFoldDB" id="A0A085GCL3"/>
<comment type="function">
    <text evidence="5">Murein-degrading enzyme. May play a role in recycling of muropeptides during cell elongation and/or cell division. Preferentially cleaves at a distance of more than two disaccharide units from the ends of the glycan chain.</text>
</comment>
<sequence length="202" mass="22027">MNIRWLIVLVLFIAGCSSHSTKQPEWDPTKPVQRALTWMPITDQAAKEWGVSPRVVTAIIAVESGGNPTLVSKSNAVGLMQIKASTAGKDVYRHLGWGGQPSTSELKDPARNISIGTAYLSILEHGILAGIEDPQTMQYALLASYANGAGALLRTFSSDRKDAIDEINDLSPDEFYEYIAKNHPAPQAPRYLYKVSKALNAM</sequence>
<dbReference type="EMBL" id="JMPI01000030">
    <property type="protein sequence ID" value="KFC81458.1"/>
    <property type="molecule type" value="Genomic_DNA"/>
</dbReference>
<comment type="subcellular location">
    <subcellularLocation>
        <location evidence="5">Cell outer membrane</location>
        <topology evidence="5">Lipid-anchor</topology>
    </subcellularLocation>
</comment>
<protein>
    <recommendedName>
        <fullName evidence="5">Endo-type membrane-bound lytic murein transglycosylase A</fullName>
        <ecNumber evidence="5">4.2.2.n2</ecNumber>
    </recommendedName>
    <alternativeName>
        <fullName evidence="5">Peptidoglycan lytic endotransglycosylase</fullName>
    </alternativeName>
</protein>
<keyword evidence="4 5" id="KW-0961">Cell wall biogenesis/degradation</keyword>
<feature type="signal peptide" evidence="6">
    <location>
        <begin position="1"/>
        <end position="22"/>
    </location>
</feature>
<dbReference type="GO" id="GO:0009279">
    <property type="term" value="C:cell outer membrane"/>
    <property type="evidence" value="ECO:0007669"/>
    <property type="project" value="UniProtKB-SubCell"/>
</dbReference>
<dbReference type="InterPro" id="IPR000189">
    <property type="entry name" value="Transglyc_AS"/>
</dbReference>
<evidence type="ECO:0000313" key="9">
    <source>
        <dbReference type="Proteomes" id="UP000028653"/>
    </source>
</evidence>
<gene>
    <name evidence="5 8" type="primary">emtA</name>
    <name evidence="8" type="ORF">GBAG_2242</name>
</gene>
<evidence type="ECO:0000256" key="6">
    <source>
        <dbReference type="SAM" id="SignalP"/>
    </source>
</evidence>
<organism evidence="8 9">
    <name type="scientific">Buttiauxella agrestis ATCC 33320</name>
    <dbReference type="NCBI Taxonomy" id="1006004"/>
    <lineage>
        <taxon>Bacteria</taxon>
        <taxon>Pseudomonadati</taxon>
        <taxon>Pseudomonadota</taxon>
        <taxon>Gammaproteobacteria</taxon>
        <taxon>Enterobacterales</taxon>
        <taxon>Enterobacteriaceae</taxon>
        <taxon>Buttiauxella</taxon>
    </lineage>
</organism>